<name>A0A0G0RE06_9BACT</name>
<proteinExistence type="predicted"/>
<evidence type="ECO:0000313" key="3">
    <source>
        <dbReference type="Proteomes" id="UP000034246"/>
    </source>
</evidence>
<dbReference type="Proteomes" id="UP000034246">
    <property type="component" value="Unassembled WGS sequence"/>
</dbReference>
<protein>
    <submittedName>
        <fullName evidence="2">Uncharacterized protein</fullName>
    </submittedName>
</protein>
<comment type="caution">
    <text evidence="2">The sequence shown here is derived from an EMBL/GenBank/DDBJ whole genome shotgun (WGS) entry which is preliminary data.</text>
</comment>
<evidence type="ECO:0000313" key="2">
    <source>
        <dbReference type="EMBL" id="KKR11907.1"/>
    </source>
</evidence>
<dbReference type="STRING" id="1618550.UT39_C0002G0088"/>
<dbReference type="EMBL" id="LBWP01000002">
    <property type="protein sequence ID" value="KKR11907.1"/>
    <property type="molecule type" value="Genomic_DNA"/>
</dbReference>
<organism evidence="2 3">
    <name type="scientific">Candidatus Woesebacteria bacterium GW2011_GWA1_39_21</name>
    <dbReference type="NCBI Taxonomy" id="1618550"/>
    <lineage>
        <taxon>Bacteria</taxon>
        <taxon>Candidatus Woeseibacteriota</taxon>
    </lineage>
</organism>
<reference evidence="2 3" key="1">
    <citation type="journal article" date="2015" name="Nature">
        <title>rRNA introns, odd ribosomes, and small enigmatic genomes across a large radiation of phyla.</title>
        <authorList>
            <person name="Brown C.T."/>
            <person name="Hug L.A."/>
            <person name="Thomas B.C."/>
            <person name="Sharon I."/>
            <person name="Castelle C.J."/>
            <person name="Singh A."/>
            <person name="Wilkins M.J."/>
            <person name="Williams K.H."/>
            <person name="Banfield J.F."/>
        </authorList>
    </citation>
    <scope>NUCLEOTIDE SEQUENCE [LARGE SCALE GENOMIC DNA]</scope>
</reference>
<feature type="region of interest" description="Disordered" evidence="1">
    <location>
        <begin position="64"/>
        <end position="88"/>
    </location>
</feature>
<sequence length="88" mass="10550">MTDRYTNLCIRCGKQRMVVKTKKEYINSSLVQTTIMACPDSACQKIVDQMLRKEKMLREKIIVNQEREKKLRDRRRSRGRKKSTEDKK</sequence>
<dbReference type="AlphaFoldDB" id="A0A0G0RE06"/>
<feature type="compositionally biased region" description="Basic residues" evidence="1">
    <location>
        <begin position="72"/>
        <end position="81"/>
    </location>
</feature>
<accession>A0A0G0RE06</accession>
<evidence type="ECO:0000256" key="1">
    <source>
        <dbReference type="SAM" id="MobiDB-lite"/>
    </source>
</evidence>
<gene>
    <name evidence="2" type="ORF">UT39_C0002G0088</name>
</gene>